<protein>
    <submittedName>
        <fullName evidence="1">Uncharacterized protein</fullName>
    </submittedName>
</protein>
<accession>A0ABT8APJ9</accession>
<dbReference type="EMBL" id="JAUFPT010000037">
    <property type="protein sequence ID" value="MDN3571525.1"/>
    <property type="molecule type" value="Genomic_DNA"/>
</dbReference>
<proteinExistence type="predicted"/>
<gene>
    <name evidence="1" type="ORF">QWZ18_12940</name>
</gene>
<dbReference type="RefSeq" id="WP_238290081.1">
    <property type="nucleotide sequence ID" value="NZ_BPQS01000020.1"/>
</dbReference>
<reference evidence="2" key="1">
    <citation type="journal article" date="2019" name="Int. J. Syst. Evol. Microbiol.">
        <title>The Global Catalogue of Microorganisms (GCM) 10K type strain sequencing project: providing services to taxonomists for standard genome sequencing and annotation.</title>
        <authorList>
            <consortium name="The Broad Institute Genomics Platform"/>
            <consortium name="The Broad Institute Genome Sequencing Center for Infectious Disease"/>
            <person name="Wu L."/>
            <person name="Ma J."/>
        </authorList>
    </citation>
    <scope>NUCLEOTIDE SEQUENCE [LARGE SCALE GENOMIC DNA]</scope>
    <source>
        <strain evidence="2">CECT 7806</strain>
    </source>
</reference>
<evidence type="ECO:0000313" key="1">
    <source>
        <dbReference type="EMBL" id="MDN3571525.1"/>
    </source>
</evidence>
<organism evidence="1 2">
    <name type="scientific">Methylobacterium longum</name>
    <dbReference type="NCBI Taxonomy" id="767694"/>
    <lineage>
        <taxon>Bacteria</taxon>
        <taxon>Pseudomonadati</taxon>
        <taxon>Pseudomonadota</taxon>
        <taxon>Alphaproteobacteria</taxon>
        <taxon>Hyphomicrobiales</taxon>
        <taxon>Methylobacteriaceae</taxon>
        <taxon>Methylobacterium</taxon>
    </lineage>
</organism>
<evidence type="ECO:0000313" key="2">
    <source>
        <dbReference type="Proteomes" id="UP001244297"/>
    </source>
</evidence>
<keyword evidence="2" id="KW-1185">Reference proteome</keyword>
<dbReference type="Proteomes" id="UP001244297">
    <property type="component" value="Unassembled WGS sequence"/>
</dbReference>
<comment type="caution">
    <text evidence="1">The sequence shown here is derived from an EMBL/GenBank/DDBJ whole genome shotgun (WGS) entry which is preliminary data.</text>
</comment>
<sequence length="120" mass="12721">MRADAPPHHRPRLRHVGLTVLFVAGLTCLAPGLPDGIGPTTMTPTQLAIGPAWTLVTLAPFRAAPRMSVRGGGTFHLRVDGDRVVRVVPGDGITIGTALLRSLEVRAAHPTLVTLTPQRD</sequence>
<name>A0ABT8APJ9_9HYPH</name>